<reference evidence="1 3" key="3">
    <citation type="journal article" date="2015" name="BMC Genomics">
        <title>The completed genome sequence of the pathogenic ascomycete fungus Fusarium graminearum.</title>
        <authorList>
            <person name="King R."/>
            <person name="Urban M."/>
            <person name="Hammond-Kosack M.C."/>
            <person name="Hassani-Pak K."/>
            <person name="Hammond-Kosack K.E."/>
        </authorList>
    </citation>
    <scope>NUCLEOTIDE SEQUENCE [LARGE SCALE GENOMIC DNA]</scope>
    <source>
        <strain evidence="3">ATCC MYA-4620 / CBS 123657 / FGSC 9075 / NRRL 31084 / PH-1</strain>
        <strain evidence="1">PH-1</strain>
    </source>
</reference>
<keyword evidence="3" id="KW-1185">Reference proteome</keyword>
<dbReference type="AlphaFoldDB" id="A0A098DZ01"/>
<reference evidence="2 3" key="2">
    <citation type="journal article" date="2010" name="Nature">
        <title>Comparative genomics reveals mobile pathogenicity chromosomes in Fusarium.</title>
        <authorList>
            <person name="Ma L.J."/>
            <person name="van der Does H.C."/>
            <person name="Borkovich K.A."/>
            <person name="Coleman J.J."/>
            <person name="Daboussi M.J."/>
            <person name="Di Pietro A."/>
            <person name="Dufresne M."/>
            <person name="Freitag M."/>
            <person name="Grabherr M."/>
            <person name="Henrissat B."/>
            <person name="Houterman P.M."/>
            <person name="Kang S."/>
            <person name="Shim W.B."/>
            <person name="Woloshuk C."/>
            <person name="Xie X."/>
            <person name="Xu J.R."/>
            <person name="Antoniw J."/>
            <person name="Baker S.E."/>
            <person name="Bluhm B.H."/>
            <person name="Breakspear A."/>
            <person name="Brown D.W."/>
            <person name="Butchko R.A."/>
            <person name="Chapman S."/>
            <person name="Coulson R."/>
            <person name="Coutinho P.M."/>
            <person name="Danchin E.G."/>
            <person name="Diener A."/>
            <person name="Gale L.R."/>
            <person name="Gardiner D.M."/>
            <person name="Goff S."/>
            <person name="Hammond-Kosack K.E."/>
            <person name="Hilburn K."/>
            <person name="Hua-Van A."/>
            <person name="Jonkers W."/>
            <person name="Kazan K."/>
            <person name="Kodira C.D."/>
            <person name="Koehrsen M."/>
            <person name="Kumar L."/>
            <person name="Lee Y.H."/>
            <person name="Li L."/>
            <person name="Manners J.M."/>
            <person name="Miranda-Saavedra D."/>
            <person name="Mukherjee M."/>
            <person name="Park G."/>
            <person name="Park J."/>
            <person name="Park S.Y."/>
            <person name="Proctor R.H."/>
            <person name="Regev A."/>
            <person name="Ruiz-Roldan M.C."/>
            <person name="Sain D."/>
            <person name="Sakthikumar S."/>
            <person name="Sykes S."/>
            <person name="Schwartz D.C."/>
            <person name="Turgeon B.G."/>
            <person name="Wapinski I."/>
            <person name="Yoder O."/>
            <person name="Young S."/>
            <person name="Zeng Q."/>
            <person name="Zhou S."/>
            <person name="Galagan J."/>
            <person name="Cuomo C.A."/>
            <person name="Kistler H.C."/>
            <person name="Rep M."/>
        </authorList>
    </citation>
    <scope>GENOME REANNOTATION</scope>
    <source>
        <strain evidence="3">ATCC MYA-4620 / CBS 123657 / FGSC 9075 / NRRL 31084 / PH-1</strain>
        <strain evidence="2">PH-1 / ATCC MYA-4620 / FGSC 9075 / NRRL 31084</strain>
    </source>
</reference>
<sequence length="73" mass="8492">MCFETTEITRCKTCRRQINTVVWVQHCPRSIGITDHKQCPIGVFATTKDLIGERAACEKVREEEERKKRLGKK</sequence>
<name>A0A098DZ01_GIBZE</name>
<dbReference type="Proteomes" id="UP000070720">
    <property type="component" value="Chromosome 3"/>
</dbReference>
<accession>A0A0E0SKX7</accession>
<dbReference type="InParanoid" id="A0A098DZ01"/>
<evidence type="ECO:0000313" key="2">
    <source>
        <dbReference type="EnsemblFungi" id="CEF87090"/>
    </source>
</evidence>
<organism evidence="1 3">
    <name type="scientific">Gibberella zeae (strain ATCC MYA-4620 / CBS 123657 / FGSC 9075 / NRRL 31084 / PH-1)</name>
    <name type="common">Wheat head blight fungus</name>
    <name type="synonym">Fusarium graminearum</name>
    <dbReference type="NCBI Taxonomy" id="229533"/>
    <lineage>
        <taxon>Eukaryota</taxon>
        <taxon>Fungi</taxon>
        <taxon>Dikarya</taxon>
        <taxon>Ascomycota</taxon>
        <taxon>Pezizomycotina</taxon>
        <taxon>Sordariomycetes</taxon>
        <taxon>Hypocreomycetidae</taxon>
        <taxon>Hypocreales</taxon>
        <taxon>Nectriaceae</taxon>
        <taxon>Fusarium</taxon>
    </lineage>
</organism>
<dbReference type="EMBL" id="HG970334">
    <property type="protein sequence ID" value="CEF87090.1"/>
    <property type="molecule type" value="Genomic_DNA"/>
</dbReference>
<evidence type="ECO:0000313" key="1">
    <source>
        <dbReference type="EMBL" id="CEF87090.1"/>
    </source>
</evidence>
<evidence type="ECO:0000313" key="3">
    <source>
        <dbReference type="Proteomes" id="UP000070720"/>
    </source>
</evidence>
<protein>
    <submittedName>
        <fullName evidence="1">Chromosome 3, complete genome</fullName>
    </submittedName>
</protein>
<proteinExistence type="predicted"/>
<reference evidence="2 3" key="1">
    <citation type="journal article" date="2007" name="Science">
        <title>The Fusarium graminearum genome reveals a link between localized polymorphism and pathogen specialization.</title>
        <authorList>
            <person name="Cuomo C.A."/>
            <person name="Gueldener U."/>
            <person name="Xu J.-R."/>
            <person name="Trail F."/>
            <person name="Turgeon B.G."/>
            <person name="Di Pietro A."/>
            <person name="Walton J.D."/>
            <person name="Ma L.-J."/>
            <person name="Baker S.E."/>
            <person name="Rep M."/>
            <person name="Adam G."/>
            <person name="Antoniw J."/>
            <person name="Baldwin T."/>
            <person name="Calvo S.E."/>
            <person name="Chang Y.-L."/>
            <person name="DeCaprio D."/>
            <person name="Gale L.R."/>
            <person name="Gnerre S."/>
            <person name="Goswami R.S."/>
            <person name="Hammond-Kosack K."/>
            <person name="Harris L.J."/>
            <person name="Hilburn K."/>
            <person name="Kennell J.C."/>
            <person name="Kroken S."/>
            <person name="Magnuson J.K."/>
            <person name="Mannhaupt G."/>
            <person name="Mauceli E.W."/>
            <person name="Mewes H.-W."/>
            <person name="Mitterbauer R."/>
            <person name="Muehlbauer G."/>
            <person name="Muensterkoetter M."/>
            <person name="Nelson D."/>
            <person name="O'Donnell K."/>
            <person name="Ouellet T."/>
            <person name="Qi W."/>
            <person name="Quesneville H."/>
            <person name="Roncero M.I.G."/>
            <person name="Seong K.-Y."/>
            <person name="Tetko I.V."/>
            <person name="Urban M."/>
            <person name="Waalwijk C."/>
            <person name="Ward T.J."/>
            <person name="Yao J."/>
            <person name="Birren B.W."/>
            <person name="Kistler H.C."/>
        </authorList>
    </citation>
    <scope>NUCLEOTIDE SEQUENCE [LARGE SCALE GENOMIC DNA]</scope>
    <source>
        <strain evidence="3">ATCC MYA-4620 / CBS 123657 / FGSC 9075 / NRRL 31084 / PH-1</strain>
        <strain evidence="2">PH-1 / ATCC MYA-4620 / FGSC 9075 / NRRL 31084</strain>
    </source>
</reference>
<dbReference type="EnsemblFungi" id="CEF87090">
    <property type="protein sequence ID" value="CEF87090"/>
    <property type="gene ID" value="FGRRES_15268"/>
</dbReference>
<gene>
    <name evidence="1" type="ORF">FGRAMPH1_01T16737</name>
</gene>
<accession>A0A098DZ01</accession>
<reference evidence="2" key="4">
    <citation type="submission" date="2017-01" db="UniProtKB">
        <authorList>
            <consortium name="EnsemblFungi"/>
        </authorList>
    </citation>
    <scope>IDENTIFICATION</scope>
    <source>
        <strain evidence="2">PH-1 / ATCC MYA-4620 / FGSC 9075 / NRRL 31084</strain>
    </source>
</reference>
<dbReference type="VEuPathDB" id="FungiDB:FGRAMPH1_01G16737"/>